<feature type="compositionally biased region" description="Low complexity" evidence="1">
    <location>
        <begin position="97"/>
        <end position="107"/>
    </location>
</feature>
<evidence type="ECO:0000259" key="2">
    <source>
        <dbReference type="Pfam" id="PF07741"/>
    </source>
</evidence>
<feature type="compositionally biased region" description="Acidic residues" evidence="1">
    <location>
        <begin position="167"/>
        <end position="181"/>
    </location>
</feature>
<feature type="region of interest" description="Disordered" evidence="1">
    <location>
        <begin position="73"/>
        <end position="117"/>
    </location>
</feature>
<evidence type="ECO:0000313" key="3">
    <source>
        <dbReference type="EMBL" id="KAF7137582.1"/>
    </source>
</evidence>
<feature type="region of interest" description="Disordered" evidence="1">
    <location>
        <begin position="142"/>
        <end position="241"/>
    </location>
</feature>
<dbReference type="Proteomes" id="UP000626092">
    <property type="component" value="Unassembled WGS sequence"/>
</dbReference>
<evidence type="ECO:0000256" key="1">
    <source>
        <dbReference type="SAM" id="MobiDB-lite"/>
    </source>
</evidence>
<dbReference type="Pfam" id="PF07741">
    <property type="entry name" value="BRF1"/>
    <property type="match status" value="1"/>
</dbReference>
<dbReference type="AlphaFoldDB" id="A0A834GVN2"/>
<feature type="domain" description="Brf1 TBP-binding" evidence="2">
    <location>
        <begin position="37"/>
        <end position="131"/>
    </location>
</feature>
<feature type="compositionally biased region" description="Acidic residues" evidence="1">
    <location>
        <begin position="196"/>
        <end position="241"/>
    </location>
</feature>
<comment type="caution">
    <text evidence="3">The sequence shown here is derived from an EMBL/GenBank/DDBJ whole genome shotgun (WGS) entry which is preliminary data.</text>
</comment>
<gene>
    <name evidence="3" type="ORF">RHSIM_Rhsim07G0091200</name>
</gene>
<dbReference type="InterPro" id="IPR011665">
    <property type="entry name" value="BRF1_TBP-bd_dom"/>
</dbReference>
<sequence length="241" mass="27718">MVLCGHCTRDCPETIDPKFGSVCCGVCGKVCRDSVFIDGDDIKGHLNTKQEYLYKKIIWEAMNKDYLQEQAEKERYGTSKKSMDKRRRQQRSKRDTNANAATAAAEATTEETRTKKRLSSKINYNALDKLCDEEDPFVVPSVKRTRVESRNDSDDEDKNKAGTKNNDDDEEQENGDVEEMVDDKYEADTKNYCNGGEEEQENGDGEEAGDEEEEDTEEWYSRNEEEECEYGYDDEGDDECW</sequence>
<reference evidence="3" key="1">
    <citation type="submission" date="2019-11" db="EMBL/GenBank/DDBJ databases">
        <authorList>
            <person name="Liu Y."/>
            <person name="Hou J."/>
            <person name="Li T.-Q."/>
            <person name="Guan C.-H."/>
            <person name="Wu X."/>
            <person name="Wu H.-Z."/>
            <person name="Ling F."/>
            <person name="Zhang R."/>
            <person name="Shi X.-G."/>
            <person name="Ren J.-P."/>
            <person name="Chen E.-F."/>
            <person name="Sun J.-M."/>
        </authorList>
    </citation>
    <scope>NUCLEOTIDE SEQUENCE</scope>
    <source>
        <strain evidence="3">Adult_tree_wgs_1</strain>
        <tissue evidence="3">Leaves</tissue>
    </source>
</reference>
<dbReference type="EMBL" id="WJXA01000007">
    <property type="protein sequence ID" value="KAF7137582.1"/>
    <property type="molecule type" value="Genomic_DNA"/>
</dbReference>
<organism evidence="3 4">
    <name type="scientific">Rhododendron simsii</name>
    <name type="common">Sims's rhododendron</name>
    <dbReference type="NCBI Taxonomy" id="118357"/>
    <lineage>
        <taxon>Eukaryota</taxon>
        <taxon>Viridiplantae</taxon>
        <taxon>Streptophyta</taxon>
        <taxon>Embryophyta</taxon>
        <taxon>Tracheophyta</taxon>
        <taxon>Spermatophyta</taxon>
        <taxon>Magnoliopsida</taxon>
        <taxon>eudicotyledons</taxon>
        <taxon>Gunneridae</taxon>
        <taxon>Pentapetalae</taxon>
        <taxon>asterids</taxon>
        <taxon>Ericales</taxon>
        <taxon>Ericaceae</taxon>
        <taxon>Ericoideae</taxon>
        <taxon>Rhodoreae</taxon>
        <taxon>Rhododendron</taxon>
    </lineage>
</organism>
<dbReference type="OrthoDB" id="511529at2759"/>
<name>A0A834GVN2_RHOSS</name>
<dbReference type="Gene3D" id="1.20.5.650">
    <property type="entry name" value="Single helix bin"/>
    <property type="match status" value="1"/>
</dbReference>
<protein>
    <recommendedName>
        <fullName evidence="2">Brf1 TBP-binding domain-containing protein</fullName>
    </recommendedName>
</protein>
<feature type="compositionally biased region" description="Basic and acidic residues" evidence="1">
    <location>
        <begin position="145"/>
        <end position="160"/>
    </location>
</feature>
<keyword evidence="4" id="KW-1185">Reference proteome</keyword>
<evidence type="ECO:0000313" key="4">
    <source>
        <dbReference type="Proteomes" id="UP000626092"/>
    </source>
</evidence>
<proteinExistence type="predicted"/>
<accession>A0A834GVN2</accession>